<dbReference type="InterPro" id="IPR002110">
    <property type="entry name" value="Ankyrin_rpt"/>
</dbReference>
<dbReference type="PANTHER" id="PTHR46586">
    <property type="entry name" value="ANKYRIN REPEAT-CONTAINING PROTEIN"/>
    <property type="match status" value="1"/>
</dbReference>
<sequence>MATTDVRSRLSTPPQHLHTLEFAMAVKRRRRTDAVVAQDVLLQPHLLTTIVAYQYGLFQDLKTILNDWRATNHSSSDVFFVLNQQLVFLDPVSVDRLHAPLDAPQFLLHLAIHSHNLHLCHRWLACSSAAWTTANTLLCAAAHGSFQLVKLLHEGHHLPCTAKALEIAAASGYTDIVHYLHDHLSEPCTWRPIYKAAESGHTEIVRWLSACANCRQFAKCAADYASTNTQAMVQQAEMQATFATQALVLAVAQGHQDVLCFLLEQQEAAGWADEARNTSACLVADDVLPTVDDSLDFLMDHLDHGIVA</sequence>
<keyword evidence="2" id="KW-1185">Reference proteome</keyword>
<dbReference type="AlphaFoldDB" id="A0A6G0XJG6"/>
<dbReference type="Gene3D" id="1.25.40.20">
    <property type="entry name" value="Ankyrin repeat-containing domain"/>
    <property type="match status" value="1"/>
</dbReference>
<dbReference type="VEuPathDB" id="FungiDB:AeMF1_020147"/>
<reference evidence="1 2" key="1">
    <citation type="submission" date="2019-07" db="EMBL/GenBank/DDBJ databases">
        <title>Genomics analysis of Aphanomyces spp. identifies a new class of oomycete effector associated with host adaptation.</title>
        <authorList>
            <person name="Gaulin E."/>
        </authorList>
    </citation>
    <scope>NUCLEOTIDE SEQUENCE [LARGE SCALE GENOMIC DNA]</scope>
    <source>
        <strain evidence="1 2">ATCC 201684</strain>
    </source>
</reference>
<dbReference type="EMBL" id="VJMJ01000053">
    <property type="protein sequence ID" value="KAF0740300.1"/>
    <property type="molecule type" value="Genomic_DNA"/>
</dbReference>
<dbReference type="Pfam" id="PF12796">
    <property type="entry name" value="Ank_2"/>
    <property type="match status" value="1"/>
</dbReference>
<dbReference type="InterPro" id="IPR052050">
    <property type="entry name" value="SecEffector_AnkRepeat"/>
</dbReference>
<gene>
    <name evidence="1" type="ORF">Ae201684_004299</name>
</gene>
<dbReference type="PANTHER" id="PTHR46586:SF3">
    <property type="entry name" value="ANKYRIN REPEAT-CONTAINING PROTEIN"/>
    <property type="match status" value="1"/>
</dbReference>
<dbReference type="Proteomes" id="UP000481153">
    <property type="component" value="Unassembled WGS sequence"/>
</dbReference>
<comment type="caution">
    <text evidence="1">The sequence shown here is derived from an EMBL/GenBank/DDBJ whole genome shotgun (WGS) entry which is preliminary data.</text>
</comment>
<name>A0A6G0XJG6_9STRA</name>
<dbReference type="InterPro" id="IPR036770">
    <property type="entry name" value="Ankyrin_rpt-contain_sf"/>
</dbReference>
<accession>A0A6G0XJG6</accession>
<evidence type="ECO:0000313" key="2">
    <source>
        <dbReference type="Proteomes" id="UP000481153"/>
    </source>
</evidence>
<dbReference type="SUPFAM" id="SSF140860">
    <property type="entry name" value="Pseudo ankyrin repeat-like"/>
    <property type="match status" value="1"/>
</dbReference>
<proteinExistence type="predicted"/>
<evidence type="ECO:0000313" key="1">
    <source>
        <dbReference type="EMBL" id="KAF0740300.1"/>
    </source>
</evidence>
<protein>
    <submittedName>
        <fullName evidence="1">Uncharacterized protein</fullName>
    </submittedName>
</protein>
<organism evidence="1 2">
    <name type="scientific">Aphanomyces euteiches</name>
    <dbReference type="NCBI Taxonomy" id="100861"/>
    <lineage>
        <taxon>Eukaryota</taxon>
        <taxon>Sar</taxon>
        <taxon>Stramenopiles</taxon>
        <taxon>Oomycota</taxon>
        <taxon>Saprolegniomycetes</taxon>
        <taxon>Saprolegniales</taxon>
        <taxon>Verrucalvaceae</taxon>
        <taxon>Aphanomyces</taxon>
    </lineage>
</organism>